<sequence>MDEKVKYINELFKYLTQNNDTKEYQTFFALLEKVKYNPSLLEYYGEEFVEHLIDLLPRIEDKYDQASVIETIIECLDIYTCSENYLKEIFDKYMLCVAEKAVNVKGMSACLIGFIQAGISEKEIIKKLEENLEKEHLINVLSRMYINFLANSVEAKSYLMKEVQEAYYLIQRSGIIAQFLLLVHPHVRKYAGISQITFLYDSYRGVYEDCWPRGLLPNMKDTLIKSKVLSSKEVSILEELDRLINKQEKELDSMEVRKLYEDFFAGKDPLEVIFTLPV</sequence>
<accession>A0A222WJ40</accession>
<evidence type="ECO:0000313" key="2">
    <source>
        <dbReference type="Proteomes" id="UP000214666"/>
    </source>
</evidence>
<gene>
    <name evidence="1" type="ORF">B4V02_03295</name>
</gene>
<proteinExistence type="predicted"/>
<organism evidence="1 2">
    <name type="scientific">Paenibacillus kribbensis</name>
    <dbReference type="NCBI Taxonomy" id="172713"/>
    <lineage>
        <taxon>Bacteria</taxon>
        <taxon>Bacillati</taxon>
        <taxon>Bacillota</taxon>
        <taxon>Bacilli</taxon>
        <taxon>Bacillales</taxon>
        <taxon>Paenibacillaceae</taxon>
        <taxon>Paenibacillus</taxon>
    </lineage>
</organism>
<dbReference type="RefSeq" id="WP_094153720.1">
    <property type="nucleotide sequence ID" value="NZ_CP020028.1"/>
</dbReference>
<reference evidence="1 2" key="1">
    <citation type="submission" date="2017-03" db="EMBL/GenBank/DDBJ databases">
        <title>Complete genome sequence of Paenibacillus Kribbensis producing bioflocculants.</title>
        <authorList>
            <person name="Lee H.-G."/>
            <person name="Oh H.-M."/>
        </authorList>
    </citation>
    <scope>NUCLEOTIDE SEQUENCE [LARGE SCALE GENOMIC DNA]</scope>
    <source>
        <strain evidence="1 2">AM49</strain>
    </source>
</reference>
<dbReference type="AlphaFoldDB" id="A0A222WJ40"/>
<protein>
    <submittedName>
        <fullName evidence="1">Uncharacterized protein</fullName>
    </submittedName>
</protein>
<keyword evidence="2" id="KW-1185">Reference proteome</keyword>
<evidence type="ECO:0000313" key="1">
    <source>
        <dbReference type="EMBL" id="ASR45791.1"/>
    </source>
</evidence>
<name>A0A222WJ40_9BACL</name>
<dbReference type="Proteomes" id="UP000214666">
    <property type="component" value="Chromosome"/>
</dbReference>
<dbReference type="EMBL" id="CP020028">
    <property type="protein sequence ID" value="ASR45791.1"/>
    <property type="molecule type" value="Genomic_DNA"/>
</dbReference>
<dbReference type="KEGG" id="pkb:B4V02_03295"/>
<dbReference type="InterPro" id="IPR016024">
    <property type="entry name" value="ARM-type_fold"/>
</dbReference>
<dbReference type="SUPFAM" id="SSF48371">
    <property type="entry name" value="ARM repeat"/>
    <property type="match status" value="1"/>
</dbReference>
<dbReference type="OrthoDB" id="2543821at2"/>